<comment type="caution">
    <text evidence="6">The sequence shown here is derived from an EMBL/GenBank/DDBJ whole genome shotgun (WGS) entry which is preliminary data.</text>
</comment>
<dbReference type="GO" id="GO:0003700">
    <property type="term" value="F:DNA-binding transcription factor activity"/>
    <property type="evidence" value="ECO:0007669"/>
    <property type="project" value="TreeGrafter"/>
</dbReference>
<dbReference type="InterPro" id="IPR009057">
    <property type="entry name" value="Homeodomain-like_sf"/>
</dbReference>
<accession>A0A7W3JM46</accession>
<dbReference type="PROSITE" id="PS50977">
    <property type="entry name" value="HTH_TETR_2"/>
    <property type="match status" value="1"/>
</dbReference>
<dbReference type="PANTHER" id="PTHR30055:SF241">
    <property type="entry name" value="TRANSCRIPTIONAL REGULATORY PROTEIN"/>
    <property type="match status" value="1"/>
</dbReference>
<dbReference type="GO" id="GO:0000976">
    <property type="term" value="F:transcription cis-regulatory region binding"/>
    <property type="evidence" value="ECO:0007669"/>
    <property type="project" value="TreeGrafter"/>
</dbReference>
<dbReference type="InterPro" id="IPR050109">
    <property type="entry name" value="HTH-type_TetR-like_transc_reg"/>
</dbReference>
<protein>
    <submittedName>
        <fullName evidence="6">AcrR family transcriptional regulator</fullName>
    </submittedName>
</protein>
<dbReference type="Gene3D" id="1.10.357.10">
    <property type="entry name" value="Tetracycline Repressor, domain 2"/>
    <property type="match status" value="1"/>
</dbReference>
<dbReference type="PANTHER" id="PTHR30055">
    <property type="entry name" value="HTH-TYPE TRANSCRIPTIONAL REGULATOR RUTR"/>
    <property type="match status" value="1"/>
</dbReference>
<keyword evidence="3" id="KW-0804">Transcription</keyword>
<keyword evidence="7" id="KW-1185">Reference proteome</keyword>
<feature type="DNA-binding region" description="H-T-H motif" evidence="4">
    <location>
        <begin position="35"/>
        <end position="54"/>
    </location>
</feature>
<dbReference type="FunFam" id="1.10.10.60:FF:000141">
    <property type="entry name" value="TetR family transcriptional regulator"/>
    <property type="match status" value="1"/>
</dbReference>
<keyword evidence="2 4" id="KW-0238">DNA-binding</keyword>
<dbReference type="PRINTS" id="PR00455">
    <property type="entry name" value="HTHTETR"/>
</dbReference>
<dbReference type="InterPro" id="IPR001647">
    <property type="entry name" value="HTH_TetR"/>
</dbReference>
<name>A0A7W3JM46_9MICO</name>
<proteinExistence type="predicted"/>
<keyword evidence="1" id="KW-0805">Transcription regulation</keyword>
<evidence type="ECO:0000256" key="2">
    <source>
        <dbReference type="ARBA" id="ARBA00023125"/>
    </source>
</evidence>
<feature type="domain" description="HTH tetR-type" evidence="5">
    <location>
        <begin position="12"/>
        <end position="72"/>
    </location>
</feature>
<evidence type="ECO:0000259" key="5">
    <source>
        <dbReference type="PROSITE" id="PS50977"/>
    </source>
</evidence>
<evidence type="ECO:0000256" key="4">
    <source>
        <dbReference type="PROSITE-ProRule" id="PRU00335"/>
    </source>
</evidence>
<evidence type="ECO:0000256" key="1">
    <source>
        <dbReference type="ARBA" id="ARBA00023015"/>
    </source>
</evidence>
<evidence type="ECO:0000313" key="7">
    <source>
        <dbReference type="Proteomes" id="UP000526083"/>
    </source>
</evidence>
<evidence type="ECO:0000313" key="6">
    <source>
        <dbReference type="EMBL" id="MBA8815333.1"/>
    </source>
</evidence>
<sequence>MSEAAVPSRRRELTRQRLLDAAQQVFAESGFDAASVEDVCERAGFTRGAFYSNFESKEGLFLALVDRVSGERLDAVRRRISTLERSGDFVPASGQGSAMRVVQQVLDVSGDDRLGVLLMSEIRVHALRQKELAAAYLALEESMCESVAQIIGDVAKSQKMALRLPLKDVARTILSVWESEAIRGAMQGLGFDEMRGIGGERIAQLAELFIVPPTR</sequence>
<dbReference type="AlphaFoldDB" id="A0A7W3JM46"/>
<dbReference type="EMBL" id="JACGWY010000001">
    <property type="protein sequence ID" value="MBA8815333.1"/>
    <property type="molecule type" value="Genomic_DNA"/>
</dbReference>
<organism evidence="6 7">
    <name type="scientific">Microbacterium halimionae</name>
    <dbReference type="NCBI Taxonomy" id="1526413"/>
    <lineage>
        <taxon>Bacteria</taxon>
        <taxon>Bacillati</taxon>
        <taxon>Actinomycetota</taxon>
        <taxon>Actinomycetes</taxon>
        <taxon>Micrococcales</taxon>
        <taxon>Microbacteriaceae</taxon>
        <taxon>Microbacterium</taxon>
    </lineage>
</organism>
<dbReference type="SUPFAM" id="SSF46689">
    <property type="entry name" value="Homeodomain-like"/>
    <property type="match status" value="1"/>
</dbReference>
<dbReference type="RefSeq" id="WP_167043834.1">
    <property type="nucleotide sequence ID" value="NZ_JAAOZB010000001.1"/>
</dbReference>
<reference evidence="6 7" key="1">
    <citation type="submission" date="2020-07" db="EMBL/GenBank/DDBJ databases">
        <title>Sequencing the genomes of 1000 actinobacteria strains.</title>
        <authorList>
            <person name="Klenk H.-P."/>
        </authorList>
    </citation>
    <scope>NUCLEOTIDE SEQUENCE [LARGE SCALE GENOMIC DNA]</scope>
    <source>
        <strain evidence="6 7">DSM 27576</strain>
    </source>
</reference>
<evidence type="ECO:0000256" key="3">
    <source>
        <dbReference type="ARBA" id="ARBA00023163"/>
    </source>
</evidence>
<dbReference type="Pfam" id="PF00440">
    <property type="entry name" value="TetR_N"/>
    <property type="match status" value="1"/>
</dbReference>
<dbReference type="GO" id="GO:0045892">
    <property type="term" value="P:negative regulation of DNA-templated transcription"/>
    <property type="evidence" value="ECO:0007669"/>
    <property type="project" value="UniProtKB-ARBA"/>
</dbReference>
<gene>
    <name evidence="6" type="ORF">FHX48_000385</name>
</gene>
<dbReference type="Proteomes" id="UP000526083">
    <property type="component" value="Unassembled WGS sequence"/>
</dbReference>